<evidence type="ECO:0000259" key="1">
    <source>
        <dbReference type="PROSITE" id="PS50943"/>
    </source>
</evidence>
<dbReference type="Gene3D" id="1.10.260.40">
    <property type="entry name" value="lambda repressor-like DNA-binding domains"/>
    <property type="match status" value="1"/>
</dbReference>
<dbReference type="EMBL" id="BAABHK010000023">
    <property type="protein sequence ID" value="GAA4638508.1"/>
    <property type="molecule type" value="Genomic_DNA"/>
</dbReference>
<reference evidence="3" key="1">
    <citation type="journal article" date="2019" name="Int. J. Syst. Evol. Microbiol.">
        <title>The Global Catalogue of Microorganisms (GCM) 10K type strain sequencing project: providing services to taxonomists for standard genome sequencing and annotation.</title>
        <authorList>
            <consortium name="The Broad Institute Genomics Platform"/>
            <consortium name="The Broad Institute Genome Sequencing Center for Infectious Disease"/>
            <person name="Wu L."/>
            <person name="Ma J."/>
        </authorList>
    </citation>
    <scope>NUCLEOTIDE SEQUENCE [LARGE SCALE GENOMIC DNA]</scope>
    <source>
        <strain evidence="3">JCM 17939</strain>
    </source>
</reference>
<keyword evidence="3" id="KW-1185">Reference proteome</keyword>
<protein>
    <submittedName>
        <fullName evidence="2">Helix-turn-helix transcriptional regulator</fullName>
    </submittedName>
</protein>
<dbReference type="SMART" id="SM00530">
    <property type="entry name" value="HTH_XRE"/>
    <property type="match status" value="1"/>
</dbReference>
<dbReference type="SUPFAM" id="SSF47413">
    <property type="entry name" value="lambda repressor-like DNA-binding domains"/>
    <property type="match status" value="1"/>
</dbReference>
<sequence>MQWTRLALRPPFLRIIRTLTSEDVTGREFANPTERHNMHNPPSPTLITLGRLVRRYRDASSILQADLAKRLGYSDGWLSNIETGQRRLRRDQVTAIEQELGVPPGVLMEVYDLLEGESLPGWMRDWLDEERRASALRAFELSLVPGLLQTPDYARAVLDSDEAAVNARLERQAILKRENPPTLRCVLDETVLTRGFGDAKVMHDQLEHLVNSVSPRLAVQIIPSGVRHEGLQGAFTIATVDGSEVAYIETAVRGLVTSNRDDIACLIDVWESIRTSTLSQRESIELIERTATERWT</sequence>
<proteinExistence type="predicted"/>
<evidence type="ECO:0000313" key="2">
    <source>
        <dbReference type="EMBL" id="GAA4638508.1"/>
    </source>
</evidence>
<organism evidence="2 3">
    <name type="scientific">Actinoallomurus vinaceus</name>
    <dbReference type="NCBI Taxonomy" id="1080074"/>
    <lineage>
        <taxon>Bacteria</taxon>
        <taxon>Bacillati</taxon>
        <taxon>Actinomycetota</taxon>
        <taxon>Actinomycetes</taxon>
        <taxon>Streptosporangiales</taxon>
        <taxon>Thermomonosporaceae</taxon>
        <taxon>Actinoallomurus</taxon>
    </lineage>
</organism>
<evidence type="ECO:0000313" key="3">
    <source>
        <dbReference type="Proteomes" id="UP001501442"/>
    </source>
</evidence>
<dbReference type="InterPro" id="IPR001387">
    <property type="entry name" value="Cro/C1-type_HTH"/>
</dbReference>
<dbReference type="PROSITE" id="PS50943">
    <property type="entry name" value="HTH_CROC1"/>
    <property type="match status" value="1"/>
</dbReference>
<dbReference type="InterPro" id="IPR043917">
    <property type="entry name" value="DUF5753"/>
</dbReference>
<feature type="domain" description="HTH cro/C1-type" evidence="1">
    <location>
        <begin position="53"/>
        <end position="107"/>
    </location>
</feature>
<dbReference type="Pfam" id="PF19054">
    <property type="entry name" value="DUF5753"/>
    <property type="match status" value="1"/>
</dbReference>
<gene>
    <name evidence="2" type="ORF">GCM10023196_096550</name>
</gene>
<name>A0ABP8USM2_9ACTN</name>
<accession>A0ABP8USM2</accession>
<dbReference type="Pfam" id="PF13560">
    <property type="entry name" value="HTH_31"/>
    <property type="match status" value="1"/>
</dbReference>
<dbReference type="RefSeq" id="WP_345441972.1">
    <property type="nucleotide sequence ID" value="NZ_BAABHK010000023.1"/>
</dbReference>
<dbReference type="Proteomes" id="UP001501442">
    <property type="component" value="Unassembled WGS sequence"/>
</dbReference>
<comment type="caution">
    <text evidence="2">The sequence shown here is derived from an EMBL/GenBank/DDBJ whole genome shotgun (WGS) entry which is preliminary data.</text>
</comment>
<dbReference type="CDD" id="cd00093">
    <property type="entry name" value="HTH_XRE"/>
    <property type="match status" value="1"/>
</dbReference>
<dbReference type="InterPro" id="IPR010982">
    <property type="entry name" value="Lambda_DNA-bd_dom_sf"/>
</dbReference>